<feature type="compositionally biased region" description="Polar residues" evidence="1">
    <location>
        <begin position="178"/>
        <end position="191"/>
    </location>
</feature>
<accession>A0A7S1SJW8</accession>
<evidence type="ECO:0000313" key="2">
    <source>
        <dbReference type="EMBL" id="CAD9201148.1"/>
    </source>
</evidence>
<proteinExistence type="predicted"/>
<organism evidence="2">
    <name type="scientific">Tetraselmis chuii</name>
    <dbReference type="NCBI Taxonomy" id="63592"/>
    <lineage>
        <taxon>Eukaryota</taxon>
        <taxon>Viridiplantae</taxon>
        <taxon>Chlorophyta</taxon>
        <taxon>core chlorophytes</taxon>
        <taxon>Chlorodendrophyceae</taxon>
        <taxon>Chlorodendrales</taxon>
        <taxon>Chlorodendraceae</taxon>
        <taxon>Tetraselmis</taxon>
    </lineage>
</organism>
<sequence>MELSEGLGRLLDSKMKEMAEMVAEQLAAANPATRGASALLNSGTMTRRTFTLPTMKQSAAEGPKSHRSVRHSDDEGAGVEEGDGDDGDEGDGADDEQTERVYKNNAYNITPPNSEGLPVTPRSPQPHPVDLTRDAGRLWRRARLTVSTMAAMGSSDNNSTNPSSVTTTSPPPHIPNYPTVQDVTAPRSTTIPPSGGATSSAAAGQQAPRTMAERVRRGK</sequence>
<reference evidence="2" key="1">
    <citation type="submission" date="2021-01" db="EMBL/GenBank/DDBJ databases">
        <authorList>
            <person name="Corre E."/>
            <person name="Pelletier E."/>
            <person name="Niang G."/>
            <person name="Scheremetjew M."/>
            <person name="Finn R."/>
            <person name="Kale V."/>
            <person name="Holt S."/>
            <person name="Cochrane G."/>
            <person name="Meng A."/>
            <person name="Brown T."/>
            <person name="Cohen L."/>
        </authorList>
    </citation>
    <scope>NUCLEOTIDE SEQUENCE</scope>
    <source>
        <strain evidence="2">PLY429</strain>
    </source>
</reference>
<feature type="region of interest" description="Disordered" evidence="1">
    <location>
        <begin position="151"/>
        <end position="219"/>
    </location>
</feature>
<feature type="compositionally biased region" description="Low complexity" evidence="1">
    <location>
        <begin position="192"/>
        <end position="208"/>
    </location>
</feature>
<evidence type="ECO:0000256" key="1">
    <source>
        <dbReference type="SAM" id="MobiDB-lite"/>
    </source>
</evidence>
<feature type="compositionally biased region" description="Acidic residues" evidence="1">
    <location>
        <begin position="75"/>
        <end position="97"/>
    </location>
</feature>
<name>A0A7S1SJW8_9CHLO</name>
<dbReference type="EMBL" id="HBGG01006860">
    <property type="protein sequence ID" value="CAD9201148.1"/>
    <property type="molecule type" value="Transcribed_RNA"/>
</dbReference>
<dbReference type="AlphaFoldDB" id="A0A7S1SJW8"/>
<feature type="compositionally biased region" description="Polar residues" evidence="1">
    <location>
        <begin position="39"/>
        <end position="57"/>
    </location>
</feature>
<gene>
    <name evidence="2" type="ORF">TCHU04912_LOCUS3381</name>
</gene>
<protein>
    <submittedName>
        <fullName evidence="2">Uncharacterized protein</fullName>
    </submittedName>
</protein>
<feature type="region of interest" description="Disordered" evidence="1">
    <location>
        <begin position="27"/>
        <end position="134"/>
    </location>
</feature>
<feature type="compositionally biased region" description="Low complexity" evidence="1">
    <location>
        <begin position="154"/>
        <end position="168"/>
    </location>
</feature>